<keyword evidence="1" id="KW-0805">Transcription regulation</keyword>
<name>A0ABU0S5T3_9HYPH</name>
<evidence type="ECO:0000256" key="3">
    <source>
        <dbReference type="ARBA" id="ARBA00023163"/>
    </source>
</evidence>
<dbReference type="Proteomes" id="UP001237780">
    <property type="component" value="Unassembled WGS sequence"/>
</dbReference>
<dbReference type="Pfam" id="PF12833">
    <property type="entry name" value="HTH_18"/>
    <property type="match status" value="1"/>
</dbReference>
<dbReference type="SUPFAM" id="SSF46689">
    <property type="entry name" value="Homeodomain-like"/>
    <property type="match status" value="2"/>
</dbReference>
<dbReference type="Gene3D" id="1.10.10.60">
    <property type="entry name" value="Homeodomain-like"/>
    <property type="match status" value="1"/>
</dbReference>
<gene>
    <name evidence="5" type="ORF">QFZ34_001287</name>
</gene>
<evidence type="ECO:0000256" key="2">
    <source>
        <dbReference type="ARBA" id="ARBA00023125"/>
    </source>
</evidence>
<comment type="caution">
    <text evidence="5">The sequence shown here is derived from an EMBL/GenBank/DDBJ whole genome shotgun (WGS) entry which is preliminary data.</text>
</comment>
<accession>A0ABU0S5T3</accession>
<dbReference type="InterPro" id="IPR009057">
    <property type="entry name" value="Homeodomain-like_sf"/>
</dbReference>
<feature type="domain" description="HTH araC/xylS-type" evidence="4">
    <location>
        <begin position="199"/>
        <end position="297"/>
    </location>
</feature>
<dbReference type="RefSeq" id="WP_307278227.1">
    <property type="nucleotide sequence ID" value="NZ_JAUSZT010000002.1"/>
</dbReference>
<dbReference type="PROSITE" id="PS01124">
    <property type="entry name" value="HTH_ARAC_FAMILY_2"/>
    <property type="match status" value="1"/>
</dbReference>
<dbReference type="PANTHER" id="PTHR46796:SF14">
    <property type="entry name" value="TRANSCRIPTIONAL REGULATORY PROTEIN"/>
    <property type="match status" value="1"/>
</dbReference>
<reference evidence="5 6" key="1">
    <citation type="submission" date="2023-07" db="EMBL/GenBank/DDBJ databases">
        <title>Comparative genomics of wheat-associated soil bacteria to identify genetic determinants of phenazine resistance.</title>
        <authorList>
            <person name="Mouncey N."/>
        </authorList>
    </citation>
    <scope>NUCLEOTIDE SEQUENCE [LARGE SCALE GENOMIC DNA]</scope>
    <source>
        <strain evidence="5 6">W4I11</strain>
    </source>
</reference>
<organism evidence="5 6">
    <name type="scientific">Phyllobacterium ifriqiyense</name>
    <dbReference type="NCBI Taxonomy" id="314238"/>
    <lineage>
        <taxon>Bacteria</taxon>
        <taxon>Pseudomonadati</taxon>
        <taxon>Pseudomonadota</taxon>
        <taxon>Alphaproteobacteria</taxon>
        <taxon>Hyphomicrobiales</taxon>
        <taxon>Phyllobacteriaceae</taxon>
        <taxon>Phyllobacterium</taxon>
    </lineage>
</organism>
<keyword evidence="6" id="KW-1185">Reference proteome</keyword>
<dbReference type="InterPro" id="IPR018060">
    <property type="entry name" value="HTH_AraC"/>
</dbReference>
<dbReference type="EMBL" id="JAUSZT010000002">
    <property type="protein sequence ID" value="MDQ0996110.1"/>
    <property type="molecule type" value="Genomic_DNA"/>
</dbReference>
<protein>
    <submittedName>
        <fullName evidence="5">AraC family transcriptional regulator</fullName>
    </submittedName>
</protein>
<evidence type="ECO:0000259" key="4">
    <source>
        <dbReference type="PROSITE" id="PS01124"/>
    </source>
</evidence>
<dbReference type="PANTHER" id="PTHR46796">
    <property type="entry name" value="HTH-TYPE TRANSCRIPTIONAL ACTIVATOR RHAS-RELATED"/>
    <property type="match status" value="1"/>
</dbReference>
<proteinExistence type="predicted"/>
<dbReference type="InterPro" id="IPR050204">
    <property type="entry name" value="AraC_XylS_family_regulators"/>
</dbReference>
<keyword evidence="3" id="KW-0804">Transcription</keyword>
<keyword evidence="2" id="KW-0238">DNA-binding</keyword>
<dbReference type="SMART" id="SM00342">
    <property type="entry name" value="HTH_ARAC"/>
    <property type="match status" value="1"/>
</dbReference>
<evidence type="ECO:0000256" key="1">
    <source>
        <dbReference type="ARBA" id="ARBA00023015"/>
    </source>
</evidence>
<evidence type="ECO:0000313" key="5">
    <source>
        <dbReference type="EMBL" id="MDQ0996110.1"/>
    </source>
</evidence>
<evidence type="ECO:0000313" key="6">
    <source>
        <dbReference type="Proteomes" id="UP001237780"/>
    </source>
</evidence>
<sequence>MNGPTHHSIVEIDLDNETGLLSSIPEGIGRRFETSVGGVASVTRPPGSMVFRTNAEFASVLLAPVPNMESAFASDRVQVFDAPVGTLIVNPSNVDRVIRWSVTKQNAAIAFSKKAYTDLATAELDGGNWELQPPRFGHVDVKALRIAAAMAAEISDRAMNALYLDSLFTIFGIHLIRTYSQPRAAGPAKRKPLPKNVAKQVIEYMHAHLAESVTITDLTRICGLSPSYFIRAFTLTFGVAPYQYLTMIRLDRAERLLIETTLTIEDVALQCGFSSQSHLTNMMKRFKHVTPGQIIRTRRPAQR</sequence>